<dbReference type="AlphaFoldDB" id="A0AAP0LD52"/>
<evidence type="ECO:0000313" key="1">
    <source>
        <dbReference type="EMBL" id="KAK9168350.1"/>
    </source>
</evidence>
<evidence type="ECO:0000313" key="2">
    <source>
        <dbReference type="Proteomes" id="UP001420932"/>
    </source>
</evidence>
<gene>
    <name evidence="1" type="ORF">Syun_000490</name>
</gene>
<reference evidence="1 2" key="1">
    <citation type="submission" date="2024-01" db="EMBL/GenBank/DDBJ databases">
        <title>Genome assemblies of Stephania.</title>
        <authorList>
            <person name="Yang L."/>
        </authorList>
    </citation>
    <scope>NUCLEOTIDE SEQUENCE [LARGE SCALE GENOMIC DNA]</scope>
    <source>
        <strain evidence="1">YNDBR</strain>
        <tissue evidence="1">Leaf</tissue>
    </source>
</reference>
<dbReference type="EMBL" id="JBBNAF010000001">
    <property type="protein sequence ID" value="KAK9168350.1"/>
    <property type="molecule type" value="Genomic_DNA"/>
</dbReference>
<dbReference type="Proteomes" id="UP001420932">
    <property type="component" value="Unassembled WGS sequence"/>
</dbReference>
<keyword evidence="2" id="KW-1185">Reference proteome</keyword>
<accession>A0AAP0LD52</accession>
<sequence length="79" mass="8480">MSYSLDSEGFVWVVQLSLPGTGAGACVPSSAFWGSSLKKVNSAFTLPKVPLILGIRYRVYDDEVRKWIAGIGVRTSEGG</sequence>
<comment type="caution">
    <text evidence="1">The sequence shown here is derived from an EMBL/GenBank/DDBJ whole genome shotgun (WGS) entry which is preliminary data.</text>
</comment>
<name>A0AAP0LD52_9MAGN</name>
<proteinExistence type="predicted"/>
<organism evidence="1 2">
    <name type="scientific">Stephania yunnanensis</name>
    <dbReference type="NCBI Taxonomy" id="152371"/>
    <lineage>
        <taxon>Eukaryota</taxon>
        <taxon>Viridiplantae</taxon>
        <taxon>Streptophyta</taxon>
        <taxon>Embryophyta</taxon>
        <taxon>Tracheophyta</taxon>
        <taxon>Spermatophyta</taxon>
        <taxon>Magnoliopsida</taxon>
        <taxon>Ranunculales</taxon>
        <taxon>Menispermaceae</taxon>
        <taxon>Menispermoideae</taxon>
        <taxon>Cissampelideae</taxon>
        <taxon>Stephania</taxon>
    </lineage>
</organism>
<protein>
    <submittedName>
        <fullName evidence="1">Uncharacterized protein</fullName>
    </submittedName>
</protein>